<dbReference type="AlphaFoldDB" id="Q32GP0"/>
<organism evidence="1 2">
    <name type="scientific">Shigella dysenteriae serotype 1 (strain Sd197)</name>
    <dbReference type="NCBI Taxonomy" id="300267"/>
    <lineage>
        <taxon>Bacteria</taxon>
        <taxon>Pseudomonadati</taxon>
        <taxon>Pseudomonadota</taxon>
        <taxon>Gammaproteobacteria</taxon>
        <taxon>Enterobacterales</taxon>
        <taxon>Enterobacteriaceae</taxon>
        <taxon>Shigella</taxon>
    </lineage>
</organism>
<name>Q32GP0_SHIDS</name>
<proteinExistence type="predicted"/>
<accession>Q32GP0</accession>
<dbReference type="HOGENOM" id="CLU_162059_1_0_6"/>
<protein>
    <submittedName>
        <fullName evidence="1">Uncharacterized protein</fullName>
    </submittedName>
</protein>
<dbReference type="EnsemblBacteria" id="ABB61515">
    <property type="protein sequence ID" value="ABB61515"/>
    <property type="gene ID" value="SDY_1370"/>
</dbReference>
<evidence type="ECO:0000313" key="2">
    <source>
        <dbReference type="Proteomes" id="UP000002716"/>
    </source>
</evidence>
<evidence type="ECO:0000313" key="1">
    <source>
        <dbReference type="EMBL" id="ABB61515.1"/>
    </source>
</evidence>
<dbReference type="PATRIC" id="fig|300267.13.peg.1625"/>
<sequence length="97" mass="11022">MAVTAAKSVMAFRVLTMAVDLCRLTTRTMNVNAGHERTSKARIIHQIQLIRGITKRIISKNENDHSHQVIGQETEMTSKLEIRHKQRRDEIIGDASN</sequence>
<keyword evidence="2" id="KW-1185">Reference proteome</keyword>
<gene>
    <name evidence="1" type="ordered locus">SDY_1370</name>
</gene>
<reference evidence="1 2" key="1">
    <citation type="journal article" date="2005" name="Nucleic Acids Res.">
        <title>Genome dynamics and diversity of Shigella species, the etiologic agents of bacillary dysentery.</title>
        <authorList>
            <person name="Yang F."/>
            <person name="Yang J."/>
            <person name="Zhang X."/>
            <person name="Chen L."/>
            <person name="Jiang Y."/>
            <person name="Yan Y."/>
            <person name="Tang X."/>
            <person name="Wang J."/>
            <person name="Xiong Z."/>
            <person name="Dong J."/>
            <person name="Xue Y."/>
            <person name="Zhu Y."/>
            <person name="Xu X."/>
            <person name="Sun L."/>
            <person name="Chen S."/>
            <person name="Nie H."/>
            <person name="Peng J."/>
            <person name="Xu J."/>
            <person name="Wang Y."/>
            <person name="Yuan Z."/>
            <person name="Wen Y."/>
            <person name="Yao Z."/>
            <person name="Shen Y."/>
            <person name="Qiang B."/>
            <person name="Hou Y."/>
            <person name="Yu J."/>
            <person name="Jin Q."/>
        </authorList>
    </citation>
    <scope>NUCLEOTIDE SEQUENCE [LARGE SCALE GENOMIC DNA]</scope>
    <source>
        <strain evidence="1 2">Sd197</strain>
    </source>
</reference>
<dbReference type="KEGG" id="sdy:SDY_1370"/>
<dbReference type="EMBL" id="CP000034">
    <property type="protein sequence ID" value="ABB61515.1"/>
    <property type="molecule type" value="Genomic_DNA"/>
</dbReference>
<dbReference type="Proteomes" id="UP000002716">
    <property type="component" value="Chromosome"/>
</dbReference>